<evidence type="ECO:0000313" key="2">
    <source>
        <dbReference type="EMBL" id="MCZ0701596.1"/>
    </source>
</evidence>
<name>A0A9J6R8N2_9BACI</name>
<gene>
    <name evidence="2" type="ORF">OWO01_00020</name>
</gene>
<dbReference type="RefSeq" id="WP_268778368.1">
    <property type="nucleotide sequence ID" value="NZ_JAPRAT010000001.1"/>
</dbReference>
<comment type="caution">
    <text evidence="2">The sequence shown here is derived from an EMBL/GenBank/DDBJ whole genome shotgun (WGS) entry which is preliminary data.</text>
</comment>
<evidence type="ECO:0008006" key="4">
    <source>
        <dbReference type="Google" id="ProtNLM"/>
    </source>
</evidence>
<keyword evidence="3" id="KW-1185">Reference proteome</keyword>
<feature type="coiled-coil region" evidence="1">
    <location>
        <begin position="941"/>
        <end position="1013"/>
    </location>
</feature>
<reference evidence="2" key="1">
    <citation type="submission" date="2022-11" db="EMBL/GenBank/DDBJ databases">
        <title>WGS of Natronobacillus azotifigens 24KS-1, an anaerobic diazotrophic haloalkaliphile from soda-rich habitats.</title>
        <authorList>
            <person name="Sorokin D.Y."/>
            <person name="Merkel A.Y."/>
        </authorList>
    </citation>
    <scope>NUCLEOTIDE SEQUENCE</scope>
    <source>
        <strain evidence="2">24KS-1</strain>
    </source>
</reference>
<protein>
    <recommendedName>
        <fullName evidence="4">Chromosome segregation ATPase</fullName>
    </recommendedName>
</protein>
<feature type="coiled-coil region" evidence="1">
    <location>
        <begin position="840"/>
        <end position="895"/>
    </location>
</feature>
<feature type="coiled-coil region" evidence="1">
    <location>
        <begin position="509"/>
        <end position="560"/>
    </location>
</feature>
<proteinExistence type="predicted"/>
<dbReference type="EMBL" id="JAPRAT010000001">
    <property type="protein sequence ID" value="MCZ0701596.1"/>
    <property type="molecule type" value="Genomic_DNA"/>
</dbReference>
<organism evidence="2 3">
    <name type="scientific">Natronobacillus azotifigens</name>
    <dbReference type="NCBI Taxonomy" id="472978"/>
    <lineage>
        <taxon>Bacteria</taxon>
        <taxon>Bacillati</taxon>
        <taxon>Bacillota</taxon>
        <taxon>Bacilli</taxon>
        <taxon>Bacillales</taxon>
        <taxon>Bacillaceae</taxon>
        <taxon>Natronobacillus</taxon>
    </lineage>
</organism>
<feature type="coiled-coil region" evidence="1">
    <location>
        <begin position="367"/>
        <end position="410"/>
    </location>
</feature>
<evidence type="ECO:0000313" key="3">
    <source>
        <dbReference type="Proteomes" id="UP001084197"/>
    </source>
</evidence>
<accession>A0A9J6R8N2</accession>
<keyword evidence="1" id="KW-0175">Coiled coil</keyword>
<evidence type="ECO:0000256" key="1">
    <source>
        <dbReference type="SAM" id="Coils"/>
    </source>
</evidence>
<feature type="coiled-coil region" evidence="1">
    <location>
        <begin position="735"/>
        <end position="812"/>
    </location>
</feature>
<sequence>MPSISKIRLTNIVYEEGNKRYNDEMFLFDGHNGAILLENGGGKTVLIHTALQAIFPHVDLAERKIKKTLMLENAPAHIAIEWIDHDNPRRYVVTAVSLFTTKQGIDSLRYVYEYDANDPNGIEGIPFVRDGKVGKRTAERGEMQEYYAQMRDKTFSARTFQTIKEFRTFIEDQYHIVASEWESIVKINSSEGGVEAFFDECKSTNQLFDRLLIPTVENSIAGHEATMFADLFEQQHSSFKNYKKLKQTIEENKKIQEHLEGYVHTYQSYDQCEQDYQKVKSEMKGTWNESKQQKHSKEAEHADVLEKLADWKARLLEYQVSMASYEIFQEKTTFQIQEKEYKEVYGEKVETEEKLKQQLHDYYSLKLAELKKDRKQEKIAIEQIKRELSEMNRSEEVEDIKEQLEEAKQMLLGAYLTELEVLEQEKQELIYMLNPIIEEVEQLNDRKQDQIKAETHWNQISSKMIAINESRSKDMKQIRQQILANPQQEQVSEKLATWQKKSQWLDEETVRLQQEGKQLDDEVKQIEQNIDSRQEEYVKLEQDKNQTNFYLDAVEQAEQQIMGILTELRPQWMNLEGLYLSQDSIEQRLTEQLDSLTRERQELLYRERLAYRFVDDYKEQAIFFADPYLEEQSTKWKNQFDYIVTGVEYVQSLPESEKQKVEAYPLWSMTLVTTNQSKHKVIEKIKSGTNNLQYPIRVVSTEEALDFSTLDFDQDWIAPSHWKNNLSLDLFDEWKKGIQSQANQTTQLREEKEREIKRWDDGKNRFHAFLNQYPFYQVSEWKQLLAEQKHQLERMNARLKEDKRQKVEQQQLVVRIRKNITEHQSEKQGLDVNIEKAVQYLHYEKEVEEAKKAEKEAQKELTQVKREISRIQRDVNRLEEEKVELQTRIHTAKAVTNSLMQEDEYQAIKELTPIYSEESKQNCRVRVQNFEMKLRQIIRSEGELLAKKEAIEKSIQRLNKQIDDLLLEHKDIDEQKPFPSDGKQVMEKLWERKQQLNEDLNKLMIEVEKKASTKNTQQGKWQMKVEHFEKEFPDHEVIVFSKSMEEINSELAEIKAKLDDRKLFIDQEMMRVEKELTSIEEALYHMDKYIEAHHFNAPDIIPIELTTEQVRDFSYQRMDFVKNLTNRLKQKQALTVSEYKQVEKARNYFREFCRKEISEIKLQQMAINGVETKQTYPDVLDFRKNMMTRIEQVSRYANEHIRKSDEDLQLFIHRIYSHLQTLADELNQIPMKTRVKVEENWKQIFRFNIPEWEEDVGKTRIRDYIEWILQQLESNDFFNENGVQDDGKVRKQIETWLQSKQLLRIVMNNEIMKVHCRKVTNDNKVTTRSYSWEQSNVWSGGEKWSKNMTLFLGILNYVAEKKKHIQSNMKRHRSVILDNPFGKASSDHVLSPVFFVAEQLGFQIIALTAHAEGKFLQDYFPIIYSCRLRASSAADKKVMTKEKWLHHAFFQDHDPHTIERIGETQQIGLFD</sequence>
<dbReference type="Proteomes" id="UP001084197">
    <property type="component" value="Unassembled WGS sequence"/>
</dbReference>